<keyword evidence="3" id="KW-1185">Reference proteome</keyword>
<dbReference type="CDD" id="cd09874">
    <property type="entry name" value="PIN_MT3492-like"/>
    <property type="match status" value="1"/>
</dbReference>
<name>A0ABT7B3R9_9CYAN</name>
<dbReference type="RefSeq" id="WP_283766168.1">
    <property type="nucleotide sequence ID" value="NZ_JAQOSO010000030.1"/>
</dbReference>
<dbReference type="Proteomes" id="UP001235849">
    <property type="component" value="Unassembled WGS sequence"/>
</dbReference>
<evidence type="ECO:0000259" key="1">
    <source>
        <dbReference type="Pfam" id="PF01850"/>
    </source>
</evidence>
<comment type="caution">
    <text evidence="2">The sequence shown here is derived from an EMBL/GenBank/DDBJ whole genome shotgun (WGS) entry which is preliminary data.</text>
</comment>
<dbReference type="EMBL" id="JAQOSO010000030">
    <property type="protein sequence ID" value="MDJ1173823.1"/>
    <property type="molecule type" value="Genomic_DNA"/>
</dbReference>
<sequence length="154" mass="16932">MTIYFLDSSALVKRYLNEIGSTWVVRLCDRSLNHELFVVAITAVEVIAAITRRSRGGSISISDATLARDQFRFDLHNQYQVIEITEIIINSAMTLSETYGLRGYDAIQLAAGCAVHSACITNQLPALIFVSADHELNLAAASEGLRVENPNAYP</sequence>
<accession>A0ABT7B3R9</accession>
<feature type="domain" description="PIN" evidence="1">
    <location>
        <begin position="4"/>
        <end position="120"/>
    </location>
</feature>
<dbReference type="InterPro" id="IPR002716">
    <property type="entry name" value="PIN_dom"/>
</dbReference>
<dbReference type="SUPFAM" id="SSF88723">
    <property type="entry name" value="PIN domain-like"/>
    <property type="match status" value="1"/>
</dbReference>
<protein>
    <submittedName>
        <fullName evidence="2">Type II toxin-antitoxin system VapC family toxin</fullName>
    </submittedName>
</protein>
<reference evidence="2 3" key="1">
    <citation type="submission" date="2023-01" db="EMBL/GenBank/DDBJ databases">
        <title>Novel diversity within Roseofilum (Cyanobacteria; Desertifilaceae) from marine benthic mats with descriptions of four novel species.</title>
        <authorList>
            <person name="Wang Y."/>
            <person name="Berthold D.E."/>
            <person name="Hu J."/>
            <person name="Lefler F.W."/>
            <person name="Laughinghouse H.D. IV."/>
        </authorList>
    </citation>
    <scope>NUCLEOTIDE SEQUENCE [LARGE SCALE GENOMIC DNA]</scope>
    <source>
        <strain evidence="2 3">BLCC-M114</strain>
    </source>
</reference>
<evidence type="ECO:0000313" key="3">
    <source>
        <dbReference type="Proteomes" id="UP001235849"/>
    </source>
</evidence>
<gene>
    <name evidence="2" type="ORF">PMG25_06925</name>
</gene>
<organism evidence="2 3">
    <name type="scientific">Roseofilum capinflatum BLCC-M114</name>
    <dbReference type="NCBI Taxonomy" id="3022440"/>
    <lineage>
        <taxon>Bacteria</taxon>
        <taxon>Bacillati</taxon>
        <taxon>Cyanobacteriota</taxon>
        <taxon>Cyanophyceae</taxon>
        <taxon>Desertifilales</taxon>
        <taxon>Desertifilaceae</taxon>
        <taxon>Roseofilum</taxon>
        <taxon>Roseofilum capinflatum</taxon>
    </lineage>
</organism>
<dbReference type="InterPro" id="IPR029060">
    <property type="entry name" value="PIN-like_dom_sf"/>
</dbReference>
<dbReference type="Gene3D" id="3.40.50.1010">
    <property type="entry name" value="5'-nuclease"/>
    <property type="match status" value="1"/>
</dbReference>
<evidence type="ECO:0000313" key="2">
    <source>
        <dbReference type="EMBL" id="MDJ1173823.1"/>
    </source>
</evidence>
<dbReference type="Pfam" id="PF01850">
    <property type="entry name" value="PIN"/>
    <property type="match status" value="1"/>
</dbReference>
<proteinExistence type="predicted"/>